<dbReference type="InterPro" id="IPR016187">
    <property type="entry name" value="CTDL_fold"/>
</dbReference>
<comment type="caution">
    <text evidence="3">The sequence shown here is derived from an EMBL/GenBank/DDBJ whole genome shotgun (WGS) entry which is preliminary data.</text>
</comment>
<proteinExistence type="predicted"/>
<keyword evidence="1" id="KW-1015">Disulfide bond</keyword>
<organism evidence="3 4">
    <name type="scientific">Owenia fusiformis</name>
    <name type="common">Polychaete worm</name>
    <dbReference type="NCBI Taxonomy" id="6347"/>
    <lineage>
        <taxon>Eukaryota</taxon>
        <taxon>Metazoa</taxon>
        <taxon>Spiralia</taxon>
        <taxon>Lophotrochozoa</taxon>
        <taxon>Annelida</taxon>
        <taxon>Polychaeta</taxon>
        <taxon>Sedentaria</taxon>
        <taxon>Canalipalpata</taxon>
        <taxon>Sabellida</taxon>
        <taxon>Oweniida</taxon>
        <taxon>Oweniidae</taxon>
        <taxon>Owenia</taxon>
    </lineage>
</organism>
<dbReference type="InterPro" id="IPR016186">
    <property type="entry name" value="C-type_lectin-like/link_sf"/>
</dbReference>
<dbReference type="Pfam" id="PF00059">
    <property type="entry name" value="Lectin_C"/>
    <property type="match status" value="1"/>
</dbReference>
<keyword evidence="4" id="KW-1185">Reference proteome</keyword>
<dbReference type="PROSITE" id="PS50041">
    <property type="entry name" value="C_TYPE_LECTIN_2"/>
    <property type="match status" value="1"/>
</dbReference>
<dbReference type="InterPro" id="IPR001304">
    <property type="entry name" value="C-type_lectin-like"/>
</dbReference>
<gene>
    <name evidence="3" type="ORF">OFUS_LOCUS12279</name>
</gene>
<dbReference type="SUPFAM" id="SSF56436">
    <property type="entry name" value="C-type lectin-like"/>
    <property type="match status" value="1"/>
</dbReference>
<sequence>MSSFPRSNCYMFDTNISQKYVAAESGPESGLMMILLTNSYNPTDYNTYAFINDDTTGINAYTSDYATGNDGFRHKIINQCKNDAGCTTPKWGCPSNFIKHGNSCYKFEYTRTATWCNANIACFNLNAHLVAIESEAEQNYLSAKITADGKKGLPYHIWIGGNNLAGEGWKWAAAGLGFTSKPMGYTHWGNGQPDNENNNENCVHIGAWKHTWNDNKCAHRKYYICEINL</sequence>
<dbReference type="InterPro" id="IPR018378">
    <property type="entry name" value="C-type_lectin_CS"/>
</dbReference>
<dbReference type="OrthoDB" id="6051775at2759"/>
<dbReference type="AlphaFoldDB" id="A0A8S4NZM6"/>
<accession>A0A8S4NZM6</accession>
<name>A0A8S4NZM6_OWEFU</name>
<dbReference type="PANTHER" id="PTHR22803">
    <property type="entry name" value="MANNOSE, PHOSPHOLIPASE, LECTIN RECEPTOR RELATED"/>
    <property type="match status" value="1"/>
</dbReference>
<evidence type="ECO:0000313" key="3">
    <source>
        <dbReference type="EMBL" id="CAH1786366.1"/>
    </source>
</evidence>
<dbReference type="Gene3D" id="3.10.100.10">
    <property type="entry name" value="Mannose-Binding Protein A, subunit A"/>
    <property type="match status" value="1"/>
</dbReference>
<feature type="domain" description="C-type lectin" evidence="2">
    <location>
        <begin position="100"/>
        <end position="226"/>
    </location>
</feature>
<protein>
    <recommendedName>
        <fullName evidence="2">C-type lectin domain-containing protein</fullName>
    </recommendedName>
</protein>
<dbReference type="Proteomes" id="UP000749559">
    <property type="component" value="Unassembled WGS sequence"/>
</dbReference>
<dbReference type="EMBL" id="CAIIXF020000006">
    <property type="protein sequence ID" value="CAH1786366.1"/>
    <property type="molecule type" value="Genomic_DNA"/>
</dbReference>
<evidence type="ECO:0000256" key="1">
    <source>
        <dbReference type="ARBA" id="ARBA00023157"/>
    </source>
</evidence>
<dbReference type="PROSITE" id="PS00615">
    <property type="entry name" value="C_TYPE_LECTIN_1"/>
    <property type="match status" value="1"/>
</dbReference>
<dbReference type="InterPro" id="IPR050111">
    <property type="entry name" value="C-type_lectin/snaclec_domain"/>
</dbReference>
<dbReference type="SMART" id="SM00034">
    <property type="entry name" value="CLECT"/>
    <property type="match status" value="1"/>
</dbReference>
<evidence type="ECO:0000313" key="4">
    <source>
        <dbReference type="Proteomes" id="UP000749559"/>
    </source>
</evidence>
<reference evidence="3" key="1">
    <citation type="submission" date="2022-03" db="EMBL/GenBank/DDBJ databases">
        <authorList>
            <person name="Martin C."/>
        </authorList>
    </citation>
    <scope>NUCLEOTIDE SEQUENCE</scope>
</reference>
<evidence type="ECO:0000259" key="2">
    <source>
        <dbReference type="PROSITE" id="PS50041"/>
    </source>
</evidence>